<dbReference type="Proteomes" id="UP000054516">
    <property type="component" value="Unassembled WGS sequence"/>
</dbReference>
<sequence length="475" mass="54237">MSYRTPSQTPERQCEPAPEASPPTPSKNRALAILSSPIRLFRGLGSPASSRSAELPPQPPSPQSLESPDRNEPQRSPSPGRSSQSSLSELAEYSIYERALAPLKSSRQRQKARLRRIHHIINLIDKIRNEGYLGEGEVIPIQLFPKDYTELLLAVDEQGTDFQYYFHRSLRYEYRESRYGKNQFTIFMPSAFHIHMQGSIDGEVSRWSGKVKDNDDNPDDVKTAADKIQLARDRSIETAKYSLRPDCSFKYKGSKGYPPLAFEIAWSQQSDKLKEKAMELIQESSGEIRTVVGLDFSETYNTWKTIWDNVGTEDLPNRGPATAFIWRAKVDGRGNISVQKKNYKFCNNDGSAHTQPRARFQLSLKDFIPSQVLSEKGWEEVEGFADTSLEFDSTKIMRYFDDALEAQKEEDEGKEPKKERKVQETTRIKRERAARRSATAEREHRQWSIRNVVDIGGHSLRGGMRLNRNVERPGS</sequence>
<feature type="compositionally biased region" description="Basic and acidic residues" evidence="1">
    <location>
        <begin position="414"/>
        <end position="428"/>
    </location>
</feature>
<feature type="compositionally biased region" description="Polar residues" evidence="1">
    <location>
        <begin position="1"/>
        <end position="11"/>
    </location>
</feature>
<organism evidence="2">
    <name type="scientific">Rosellinia necatrix</name>
    <name type="common">White root-rot fungus</name>
    <dbReference type="NCBI Taxonomy" id="77044"/>
    <lineage>
        <taxon>Eukaryota</taxon>
        <taxon>Fungi</taxon>
        <taxon>Dikarya</taxon>
        <taxon>Ascomycota</taxon>
        <taxon>Pezizomycotina</taxon>
        <taxon>Sordariomycetes</taxon>
        <taxon>Xylariomycetidae</taxon>
        <taxon>Xylariales</taxon>
        <taxon>Xylariaceae</taxon>
        <taxon>Rosellinia</taxon>
    </lineage>
</organism>
<dbReference type="STRING" id="77044.A0A1W2TMB8"/>
<name>A0A1W2TMB8_ROSNE</name>
<evidence type="ECO:0000313" key="3">
    <source>
        <dbReference type="Proteomes" id="UP000054516"/>
    </source>
</evidence>
<accession>A0A1W2TMB8</accession>
<feature type="region of interest" description="Disordered" evidence="1">
    <location>
        <begin position="1"/>
        <end position="88"/>
    </location>
</feature>
<protein>
    <submittedName>
        <fullName evidence="2">Uncharacterized protein</fullName>
    </submittedName>
</protein>
<keyword evidence="3" id="KW-1185">Reference proteome</keyword>
<dbReference type="EMBL" id="DF977485">
    <property type="protein sequence ID" value="GAP89482.1"/>
    <property type="molecule type" value="Genomic_DNA"/>
</dbReference>
<gene>
    <name evidence="2" type="ORF">SAMD00023353_4001260</name>
</gene>
<feature type="region of interest" description="Disordered" evidence="1">
    <location>
        <begin position="407"/>
        <end position="444"/>
    </location>
</feature>
<reference evidence="2" key="1">
    <citation type="submission" date="2016-03" db="EMBL/GenBank/DDBJ databases">
        <title>Draft genome sequence of Rosellinia necatrix.</title>
        <authorList>
            <person name="Kanematsu S."/>
        </authorList>
    </citation>
    <scope>NUCLEOTIDE SEQUENCE [LARGE SCALE GENOMIC DNA]</scope>
    <source>
        <strain evidence="2">W97</strain>
    </source>
</reference>
<dbReference type="AlphaFoldDB" id="A0A1W2TMB8"/>
<dbReference type="OrthoDB" id="3485856at2759"/>
<feature type="compositionally biased region" description="Low complexity" evidence="1">
    <location>
        <begin position="74"/>
        <end position="88"/>
    </location>
</feature>
<proteinExistence type="predicted"/>
<evidence type="ECO:0000313" key="2">
    <source>
        <dbReference type="EMBL" id="GAP89482.1"/>
    </source>
</evidence>
<evidence type="ECO:0000256" key="1">
    <source>
        <dbReference type="SAM" id="MobiDB-lite"/>
    </source>
</evidence>